<evidence type="ECO:0000313" key="2">
    <source>
        <dbReference type="EMBL" id="RDX90120.1"/>
    </source>
</evidence>
<evidence type="ECO:0000256" key="1">
    <source>
        <dbReference type="SAM" id="MobiDB-lite"/>
    </source>
</evidence>
<feature type="non-terminal residue" evidence="2">
    <location>
        <position position="1"/>
    </location>
</feature>
<dbReference type="AlphaFoldDB" id="A0A371GHZ1"/>
<evidence type="ECO:0000313" key="3">
    <source>
        <dbReference type="Proteomes" id="UP000257109"/>
    </source>
</evidence>
<accession>A0A371GHZ1</accession>
<organism evidence="2 3">
    <name type="scientific">Mucuna pruriens</name>
    <name type="common">Velvet bean</name>
    <name type="synonym">Dolichos pruriens</name>
    <dbReference type="NCBI Taxonomy" id="157652"/>
    <lineage>
        <taxon>Eukaryota</taxon>
        <taxon>Viridiplantae</taxon>
        <taxon>Streptophyta</taxon>
        <taxon>Embryophyta</taxon>
        <taxon>Tracheophyta</taxon>
        <taxon>Spermatophyta</taxon>
        <taxon>Magnoliopsida</taxon>
        <taxon>eudicotyledons</taxon>
        <taxon>Gunneridae</taxon>
        <taxon>Pentapetalae</taxon>
        <taxon>rosids</taxon>
        <taxon>fabids</taxon>
        <taxon>Fabales</taxon>
        <taxon>Fabaceae</taxon>
        <taxon>Papilionoideae</taxon>
        <taxon>50 kb inversion clade</taxon>
        <taxon>NPAAA clade</taxon>
        <taxon>indigoferoid/millettioid clade</taxon>
        <taxon>Phaseoleae</taxon>
        <taxon>Mucuna</taxon>
    </lineage>
</organism>
<keyword evidence="3" id="KW-1185">Reference proteome</keyword>
<dbReference type="OrthoDB" id="1730789at2759"/>
<dbReference type="EMBL" id="QJKJ01005483">
    <property type="protein sequence ID" value="RDX90120.1"/>
    <property type="molecule type" value="Genomic_DNA"/>
</dbReference>
<name>A0A371GHZ1_MUCPR</name>
<gene>
    <name evidence="2" type="ORF">CR513_28052</name>
</gene>
<sequence length="74" mass="8145">MTNPVEDNTEKNGELKSLDQSAKKNLYRTPAQNNILTWMGSMGDQEGPWPRIVTSIALGKGTILRSVKVTEPTS</sequence>
<feature type="region of interest" description="Disordered" evidence="1">
    <location>
        <begin position="1"/>
        <end position="26"/>
    </location>
</feature>
<feature type="compositionally biased region" description="Basic and acidic residues" evidence="1">
    <location>
        <begin position="8"/>
        <end position="17"/>
    </location>
</feature>
<reference evidence="2" key="1">
    <citation type="submission" date="2018-05" db="EMBL/GenBank/DDBJ databases">
        <title>Draft genome of Mucuna pruriens seed.</title>
        <authorList>
            <person name="Nnadi N.E."/>
            <person name="Vos R."/>
            <person name="Hasami M.H."/>
            <person name="Devisetty U.K."/>
            <person name="Aguiy J.C."/>
        </authorList>
    </citation>
    <scope>NUCLEOTIDE SEQUENCE [LARGE SCALE GENOMIC DNA]</scope>
    <source>
        <strain evidence="2">JCA_2017</strain>
    </source>
</reference>
<dbReference type="Proteomes" id="UP000257109">
    <property type="component" value="Unassembled WGS sequence"/>
</dbReference>
<protein>
    <submittedName>
        <fullName evidence="2">Uncharacterized protein</fullName>
    </submittedName>
</protein>
<proteinExistence type="predicted"/>
<comment type="caution">
    <text evidence="2">The sequence shown here is derived from an EMBL/GenBank/DDBJ whole genome shotgun (WGS) entry which is preliminary data.</text>
</comment>